<evidence type="ECO:0000313" key="2">
    <source>
        <dbReference type="EMBL" id="KAH9313482.1"/>
    </source>
</evidence>
<reference evidence="2 3" key="1">
    <citation type="journal article" date="2021" name="Nat. Plants">
        <title>The Taxus genome provides insights into paclitaxel biosynthesis.</title>
        <authorList>
            <person name="Xiong X."/>
            <person name="Gou J."/>
            <person name="Liao Q."/>
            <person name="Li Y."/>
            <person name="Zhou Q."/>
            <person name="Bi G."/>
            <person name="Li C."/>
            <person name="Du R."/>
            <person name="Wang X."/>
            <person name="Sun T."/>
            <person name="Guo L."/>
            <person name="Liang H."/>
            <person name="Lu P."/>
            <person name="Wu Y."/>
            <person name="Zhang Z."/>
            <person name="Ro D.K."/>
            <person name="Shang Y."/>
            <person name="Huang S."/>
            <person name="Yan J."/>
        </authorList>
    </citation>
    <scope>NUCLEOTIDE SEQUENCE [LARGE SCALE GENOMIC DNA]</scope>
    <source>
        <strain evidence="2">Ta-2019</strain>
    </source>
</reference>
<protein>
    <submittedName>
        <fullName evidence="2">Uncharacterized protein</fullName>
    </submittedName>
</protein>
<feature type="compositionally biased region" description="Polar residues" evidence="1">
    <location>
        <begin position="45"/>
        <end position="54"/>
    </location>
</feature>
<proteinExistence type="predicted"/>
<dbReference type="Proteomes" id="UP000824469">
    <property type="component" value="Unassembled WGS sequence"/>
</dbReference>
<accession>A0AA38FZU6</accession>
<feature type="compositionally biased region" description="Basic and acidic residues" evidence="1">
    <location>
        <begin position="55"/>
        <end position="64"/>
    </location>
</feature>
<gene>
    <name evidence="2" type="ORF">KI387_044601</name>
</gene>
<feature type="non-terminal residue" evidence="2">
    <location>
        <position position="1"/>
    </location>
</feature>
<name>A0AA38FZU6_TAXCH</name>
<dbReference type="EMBL" id="JAHRHJ020000006">
    <property type="protein sequence ID" value="KAH9313482.1"/>
    <property type="molecule type" value="Genomic_DNA"/>
</dbReference>
<feature type="non-terminal residue" evidence="2">
    <location>
        <position position="64"/>
    </location>
</feature>
<evidence type="ECO:0000256" key="1">
    <source>
        <dbReference type="SAM" id="MobiDB-lite"/>
    </source>
</evidence>
<comment type="caution">
    <text evidence="2">The sequence shown here is derived from an EMBL/GenBank/DDBJ whole genome shotgun (WGS) entry which is preliminary data.</text>
</comment>
<dbReference type="AlphaFoldDB" id="A0AA38FZU6"/>
<evidence type="ECO:0000313" key="3">
    <source>
        <dbReference type="Proteomes" id="UP000824469"/>
    </source>
</evidence>
<feature type="region of interest" description="Disordered" evidence="1">
    <location>
        <begin position="30"/>
        <end position="64"/>
    </location>
</feature>
<sequence>GDQARLTVTIEWDQARAQAGRRWICSLSADMVDGSPDGPGDEPTTIDTSSATTRDTGERLTEGR</sequence>
<organism evidence="2 3">
    <name type="scientific">Taxus chinensis</name>
    <name type="common">Chinese yew</name>
    <name type="synonym">Taxus wallichiana var. chinensis</name>
    <dbReference type="NCBI Taxonomy" id="29808"/>
    <lineage>
        <taxon>Eukaryota</taxon>
        <taxon>Viridiplantae</taxon>
        <taxon>Streptophyta</taxon>
        <taxon>Embryophyta</taxon>
        <taxon>Tracheophyta</taxon>
        <taxon>Spermatophyta</taxon>
        <taxon>Pinopsida</taxon>
        <taxon>Pinidae</taxon>
        <taxon>Conifers II</taxon>
        <taxon>Cupressales</taxon>
        <taxon>Taxaceae</taxon>
        <taxon>Taxus</taxon>
    </lineage>
</organism>
<keyword evidence="3" id="KW-1185">Reference proteome</keyword>